<sequence>MEGKQNEVVLFGTWASAFCTIIELALKLKGIPYAYVEEDLGNKSELLLAYNPVHKKVIAGFLPIITTKGKEQEKAIEDMVELIKVFEEGMKKDFPGKFPFFNGGTWGLVDIIVGSNACNYKVFHEVVSVVVISHENNHDFFKWVHALKDHSLMKETLPPHEKMVAKMRQVQSTISSV</sequence>
<dbReference type="GO" id="GO:0004364">
    <property type="term" value="F:glutathione transferase activity"/>
    <property type="evidence" value="ECO:0007669"/>
    <property type="project" value="UniProtKB-UniRule"/>
</dbReference>
<dbReference type="SUPFAM" id="SSF47616">
    <property type="entry name" value="GST C-terminal domain-like"/>
    <property type="match status" value="1"/>
</dbReference>
<reference evidence="3" key="1">
    <citation type="submission" date="2020-03" db="EMBL/GenBank/DDBJ databases">
        <title>A high-quality chromosome-level genome assembly of a woody plant with both climbing and erect habits, Rhamnella rubrinervis.</title>
        <authorList>
            <person name="Lu Z."/>
            <person name="Yang Y."/>
            <person name="Zhu X."/>
            <person name="Sun Y."/>
        </authorList>
    </citation>
    <scope>NUCLEOTIDE SEQUENCE</scope>
    <source>
        <strain evidence="3">BYM</strain>
        <tissue evidence="3">Leaf</tissue>
    </source>
</reference>
<comment type="similarity">
    <text evidence="1">Belongs to the GST superfamily.</text>
</comment>
<dbReference type="InterPro" id="IPR004045">
    <property type="entry name" value="Glutathione_S-Trfase_N"/>
</dbReference>
<gene>
    <name evidence="3" type="ORF">FNV43_RR26188</name>
</gene>
<protein>
    <recommendedName>
        <fullName evidence="1">Glutathione S-transferase</fullName>
        <ecNumber evidence="1">2.5.1.18</ecNumber>
    </recommendedName>
</protein>
<keyword evidence="1" id="KW-0808">Transferase</keyword>
<dbReference type="GO" id="GO:0006749">
    <property type="term" value="P:glutathione metabolic process"/>
    <property type="evidence" value="ECO:0007669"/>
    <property type="project" value="InterPro"/>
</dbReference>
<dbReference type="PANTHER" id="PTHR11260">
    <property type="entry name" value="GLUTATHIONE S-TRANSFERASE, GST, SUPERFAMILY, GST DOMAIN CONTAINING"/>
    <property type="match status" value="1"/>
</dbReference>
<name>A0A8K0GJE3_9ROSA</name>
<accession>A0A8K0GJE3</accession>
<dbReference type="PANTHER" id="PTHR11260:SF622">
    <property type="entry name" value="GLUTATHIONE S-TRANSFERASE"/>
    <property type="match status" value="1"/>
</dbReference>
<comment type="caution">
    <text evidence="3">The sequence shown here is derived from an EMBL/GenBank/DDBJ whole genome shotgun (WGS) entry which is preliminary data.</text>
</comment>
<dbReference type="GO" id="GO:0005829">
    <property type="term" value="C:cytosol"/>
    <property type="evidence" value="ECO:0007669"/>
    <property type="project" value="UniProtKB-SubCell"/>
</dbReference>
<comment type="function">
    <text evidence="1">Is involved in the conjugation of reduced glutathione to a wide number of exogenous and endogenous hydrophobic electrophiles.</text>
</comment>
<keyword evidence="1" id="KW-0963">Cytoplasm</keyword>
<evidence type="ECO:0000256" key="1">
    <source>
        <dbReference type="RuleBase" id="RU369102"/>
    </source>
</evidence>
<evidence type="ECO:0000313" key="4">
    <source>
        <dbReference type="Proteomes" id="UP000796880"/>
    </source>
</evidence>
<dbReference type="InterPro" id="IPR045074">
    <property type="entry name" value="GST_C_Tau"/>
</dbReference>
<evidence type="ECO:0000259" key="2">
    <source>
        <dbReference type="Pfam" id="PF13417"/>
    </source>
</evidence>
<dbReference type="EMBL" id="VOIH02000012">
    <property type="protein sequence ID" value="KAF3431457.1"/>
    <property type="molecule type" value="Genomic_DNA"/>
</dbReference>
<dbReference type="Gene3D" id="1.20.1050.10">
    <property type="match status" value="1"/>
</dbReference>
<feature type="domain" description="GST N-terminal" evidence="2">
    <location>
        <begin position="10"/>
        <end position="55"/>
    </location>
</feature>
<dbReference type="SUPFAM" id="SSF52833">
    <property type="entry name" value="Thioredoxin-like"/>
    <property type="match status" value="1"/>
</dbReference>
<organism evidence="3 4">
    <name type="scientific">Rhamnella rubrinervis</name>
    <dbReference type="NCBI Taxonomy" id="2594499"/>
    <lineage>
        <taxon>Eukaryota</taxon>
        <taxon>Viridiplantae</taxon>
        <taxon>Streptophyta</taxon>
        <taxon>Embryophyta</taxon>
        <taxon>Tracheophyta</taxon>
        <taxon>Spermatophyta</taxon>
        <taxon>Magnoliopsida</taxon>
        <taxon>eudicotyledons</taxon>
        <taxon>Gunneridae</taxon>
        <taxon>Pentapetalae</taxon>
        <taxon>rosids</taxon>
        <taxon>fabids</taxon>
        <taxon>Rosales</taxon>
        <taxon>Rhamnaceae</taxon>
        <taxon>rhamnoid group</taxon>
        <taxon>Rhamneae</taxon>
        <taxon>Rhamnella</taxon>
    </lineage>
</organism>
<comment type="catalytic activity">
    <reaction evidence="1">
        <text>RX + glutathione = an S-substituted glutathione + a halide anion + H(+)</text>
        <dbReference type="Rhea" id="RHEA:16437"/>
        <dbReference type="ChEBI" id="CHEBI:15378"/>
        <dbReference type="ChEBI" id="CHEBI:16042"/>
        <dbReference type="ChEBI" id="CHEBI:17792"/>
        <dbReference type="ChEBI" id="CHEBI:57925"/>
        <dbReference type="ChEBI" id="CHEBI:90779"/>
        <dbReference type="EC" id="2.5.1.18"/>
    </reaction>
</comment>
<dbReference type="InterPro" id="IPR045073">
    <property type="entry name" value="Omega/Tau-like"/>
</dbReference>
<dbReference type="AlphaFoldDB" id="A0A8K0GJE3"/>
<dbReference type="InterPro" id="IPR036249">
    <property type="entry name" value="Thioredoxin-like_sf"/>
</dbReference>
<comment type="subcellular location">
    <subcellularLocation>
        <location evidence="1">Cytoplasm</location>
        <location evidence="1">Cytosol</location>
    </subcellularLocation>
</comment>
<dbReference type="EC" id="2.5.1.18" evidence="1"/>
<proteinExistence type="inferred from homology"/>
<dbReference type="CDD" id="cd03185">
    <property type="entry name" value="GST_C_Tau"/>
    <property type="match status" value="1"/>
</dbReference>
<dbReference type="Proteomes" id="UP000796880">
    <property type="component" value="Unassembled WGS sequence"/>
</dbReference>
<dbReference type="OrthoDB" id="4951845at2759"/>
<evidence type="ECO:0000313" key="3">
    <source>
        <dbReference type="EMBL" id="KAF3431457.1"/>
    </source>
</evidence>
<keyword evidence="4" id="KW-1185">Reference proteome</keyword>
<dbReference type="InterPro" id="IPR036282">
    <property type="entry name" value="Glutathione-S-Trfase_C_sf"/>
</dbReference>
<dbReference type="Pfam" id="PF13417">
    <property type="entry name" value="GST_N_3"/>
    <property type="match status" value="1"/>
</dbReference>